<evidence type="ECO:0000313" key="1">
    <source>
        <dbReference type="EMBL" id="THV21333.1"/>
    </source>
</evidence>
<dbReference type="AlphaFoldDB" id="A0A4S8NUS4"/>
<proteinExistence type="predicted"/>
<dbReference type="OrthoDB" id="9800707at2"/>
<keyword evidence="2" id="KW-1185">Reference proteome</keyword>
<dbReference type="Proteomes" id="UP000308828">
    <property type="component" value="Unassembled WGS sequence"/>
</dbReference>
<name>A0A4S8NUS4_9HYPH</name>
<dbReference type="RefSeq" id="WP_136599383.1">
    <property type="nucleotide sequence ID" value="NZ_STGV01000005.1"/>
</dbReference>
<dbReference type="EMBL" id="STGV01000005">
    <property type="protein sequence ID" value="THV21333.1"/>
    <property type="molecule type" value="Genomic_DNA"/>
</dbReference>
<protein>
    <submittedName>
        <fullName evidence="1">Uncharacterized protein</fullName>
    </submittedName>
</protein>
<evidence type="ECO:0000313" key="2">
    <source>
        <dbReference type="Proteomes" id="UP000308828"/>
    </source>
</evidence>
<accession>A0A4S8NUS4</accession>
<organism evidence="1 2">
    <name type="scientific">Peteryoungia ipomoeae</name>
    <dbReference type="NCBI Taxonomy" id="1210932"/>
    <lineage>
        <taxon>Bacteria</taxon>
        <taxon>Pseudomonadati</taxon>
        <taxon>Pseudomonadota</taxon>
        <taxon>Alphaproteobacteria</taxon>
        <taxon>Hyphomicrobiales</taxon>
        <taxon>Rhizobiaceae</taxon>
        <taxon>Peteryoungia</taxon>
    </lineage>
</organism>
<gene>
    <name evidence="1" type="ORF">FAA97_15020</name>
</gene>
<reference evidence="1 2" key="1">
    <citation type="submission" date="2019-04" db="EMBL/GenBank/DDBJ databases">
        <title>Genome sequence of strain shin9-1.</title>
        <authorList>
            <person name="Gao J."/>
            <person name="Sun J."/>
        </authorList>
    </citation>
    <scope>NUCLEOTIDE SEQUENCE [LARGE SCALE GENOMIC DNA]</scope>
    <source>
        <strain evidence="2">shin9-1</strain>
    </source>
</reference>
<sequence length="66" mass="7500">MSRIDQLVERVRELSPEEFETFANSIEALRSERWDQQIAQDSASGKLDKTLEEALAAHSKGQSRPL</sequence>
<comment type="caution">
    <text evidence="1">The sequence shown here is derived from an EMBL/GenBank/DDBJ whole genome shotgun (WGS) entry which is preliminary data.</text>
</comment>